<evidence type="ECO:0000256" key="1">
    <source>
        <dbReference type="SAM" id="Coils"/>
    </source>
</evidence>
<keyword evidence="1" id="KW-0175">Coiled coil</keyword>
<evidence type="ECO:0000313" key="2">
    <source>
        <dbReference type="EMBL" id="GFA94004.1"/>
    </source>
</evidence>
<accession>A0A699KL33</accession>
<feature type="coiled-coil region" evidence="1">
    <location>
        <begin position="195"/>
        <end position="230"/>
    </location>
</feature>
<dbReference type="AlphaFoldDB" id="A0A699KL33"/>
<sequence length="257" mass="28421">MGQDRQMQIVRGNGGNQFRQYDGQNVGNLNGYNGVQNVRNQVIQNAVQNTRILNVRKQNRLVGVSGNANQNLNGNSNVVAARATQLLIAQKEEAGMQLQAEEFDLMAVAADLNEIEEVKANGILMANPQQASTSGTQTDRALVYDSDGSTEYTELLEPILEPHQVPHNDNNVISEDSSVEQIKFVGDFKSLSKEADESLVQQKALELEIKRLLREVIKRLQAQLGDLKGKSKDTSCVSDTLNPLSQKLENENVELEF</sequence>
<protein>
    <submittedName>
        <fullName evidence="2">Uncharacterized protein</fullName>
    </submittedName>
</protein>
<reference evidence="2" key="1">
    <citation type="journal article" date="2019" name="Sci. Rep.">
        <title>Draft genome of Tanacetum cinerariifolium, the natural source of mosquito coil.</title>
        <authorList>
            <person name="Yamashiro T."/>
            <person name="Shiraishi A."/>
            <person name="Satake H."/>
            <person name="Nakayama K."/>
        </authorList>
    </citation>
    <scope>NUCLEOTIDE SEQUENCE</scope>
</reference>
<gene>
    <name evidence="2" type="ORF">Tci_665976</name>
</gene>
<proteinExistence type="predicted"/>
<dbReference type="EMBL" id="BKCJ010518288">
    <property type="protein sequence ID" value="GFA94004.1"/>
    <property type="molecule type" value="Genomic_DNA"/>
</dbReference>
<organism evidence="2">
    <name type="scientific">Tanacetum cinerariifolium</name>
    <name type="common">Dalmatian daisy</name>
    <name type="synonym">Chrysanthemum cinerariifolium</name>
    <dbReference type="NCBI Taxonomy" id="118510"/>
    <lineage>
        <taxon>Eukaryota</taxon>
        <taxon>Viridiplantae</taxon>
        <taxon>Streptophyta</taxon>
        <taxon>Embryophyta</taxon>
        <taxon>Tracheophyta</taxon>
        <taxon>Spermatophyta</taxon>
        <taxon>Magnoliopsida</taxon>
        <taxon>eudicotyledons</taxon>
        <taxon>Gunneridae</taxon>
        <taxon>Pentapetalae</taxon>
        <taxon>asterids</taxon>
        <taxon>campanulids</taxon>
        <taxon>Asterales</taxon>
        <taxon>Asteraceae</taxon>
        <taxon>Asteroideae</taxon>
        <taxon>Anthemideae</taxon>
        <taxon>Anthemidinae</taxon>
        <taxon>Tanacetum</taxon>
    </lineage>
</organism>
<comment type="caution">
    <text evidence="2">The sequence shown here is derived from an EMBL/GenBank/DDBJ whole genome shotgun (WGS) entry which is preliminary data.</text>
</comment>
<name>A0A699KL33_TANCI</name>